<comment type="subcellular location">
    <subcellularLocation>
        <location evidence="1">Membrane</location>
    </subcellularLocation>
</comment>
<proteinExistence type="predicted"/>
<keyword evidence="5" id="KW-0812">Transmembrane</keyword>
<feature type="transmembrane region" description="Helical" evidence="5">
    <location>
        <begin position="137"/>
        <end position="159"/>
    </location>
</feature>
<dbReference type="Proteomes" id="UP001488805">
    <property type="component" value="Unassembled WGS sequence"/>
</dbReference>
<keyword evidence="8" id="KW-1185">Reference proteome</keyword>
<evidence type="ECO:0000256" key="2">
    <source>
        <dbReference type="ARBA" id="ARBA00022729"/>
    </source>
</evidence>
<dbReference type="Gene3D" id="2.60.40.10">
    <property type="entry name" value="Immunoglobulins"/>
    <property type="match status" value="1"/>
</dbReference>
<dbReference type="SUPFAM" id="SSF48726">
    <property type="entry name" value="Immunoglobulin"/>
    <property type="match status" value="1"/>
</dbReference>
<protein>
    <submittedName>
        <fullName evidence="7">Uncharacterized protein</fullName>
    </submittedName>
</protein>
<evidence type="ECO:0000256" key="4">
    <source>
        <dbReference type="ARBA" id="ARBA00023180"/>
    </source>
</evidence>
<feature type="signal peptide" evidence="6">
    <location>
        <begin position="1"/>
        <end position="17"/>
    </location>
</feature>
<comment type="caution">
    <text evidence="7">The sequence shown here is derived from an EMBL/GenBank/DDBJ whole genome shotgun (WGS) entry which is preliminary data.</text>
</comment>
<evidence type="ECO:0000256" key="6">
    <source>
        <dbReference type="SAM" id="SignalP"/>
    </source>
</evidence>
<accession>A0AAW1E899</accession>
<evidence type="ECO:0000256" key="5">
    <source>
        <dbReference type="SAM" id="Phobius"/>
    </source>
</evidence>
<dbReference type="PANTHER" id="PTHR12080">
    <property type="entry name" value="SIGNALING LYMPHOCYTIC ACTIVATION MOLECULE"/>
    <property type="match status" value="1"/>
</dbReference>
<dbReference type="EMBL" id="JBCEZU010000538">
    <property type="protein sequence ID" value="KAK9518025.1"/>
    <property type="molecule type" value="Genomic_DNA"/>
</dbReference>
<dbReference type="InterPro" id="IPR013783">
    <property type="entry name" value="Ig-like_fold"/>
</dbReference>
<keyword evidence="5" id="KW-1133">Transmembrane helix</keyword>
<dbReference type="PANTHER" id="PTHR12080:SF48">
    <property type="entry name" value="IMMUNOGLOBULIN SUBTYPE DOMAIN-CONTAINING PROTEIN"/>
    <property type="match status" value="1"/>
</dbReference>
<feature type="chain" id="PRO_5043721452" evidence="6">
    <location>
        <begin position="18"/>
        <end position="169"/>
    </location>
</feature>
<evidence type="ECO:0000256" key="1">
    <source>
        <dbReference type="ARBA" id="ARBA00004370"/>
    </source>
</evidence>
<reference evidence="7 8" key="1">
    <citation type="journal article" date="2024" name="Genome Biol. Evol.">
        <title>Chromosome-level genome assembly of the viviparous eelpout Zoarces viviparus.</title>
        <authorList>
            <person name="Fuhrmann N."/>
            <person name="Brasseur M.V."/>
            <person name="Bakowski C.E."/>
            <person name="Podsiadlowski L."/>
            <person name="Prost S."/>
            <person name="Krehenwinkel H."/>
            <person name="Mayer C."/>
        </authorList>
    </citation>
    <scope>NUCLEOTIDE SEQUENCE [LARGE SCALE GENOMIC DNA]</scope>
    <source>
        <strain evidence="7">NO-MEL_2022_Ind0_liver</strain>
    </source>
</reference>
<evidence type="ECO:0000313" key="8">
    <source>
        <dbReference type="Proteomes" id="UP001488805"/>
    </source>
</evidence>
<organism evidence="7 8">
    <name type="scientific">Zoarces viviparus</name>
    <name type="common">Viviparous eelpout</name>
    <name type="synonym">Blennius viviparus</name>
    <dbReference type="NCBI Taxonomy" id="48416"/>
    <lineage>
        <taxon>Eukaryota</taxon>
        <taxon>Metazoa</taxon>
        <taxon>Chordata</taxon>
        <taxon>Craniata</taxon>
        <taxon>Vertebrata</taxon>
        <taxon>Euteleostomi</taxon>
        <taxon>Actinopterygii</taxon>
        <taxon>Neopterygii</taxon>
        <taxon>Teleostei</taxon>
        <taxon>Neoteleostei</taxon>
        <taxon>Acanthomorphata</taxon>
        <taxon>Eupercaria</taxon>
        <taxon>Perciformes</taxon>
        <taxon>Cottioidei</taxon>
        <taxon>Zoarcales</taxon>
        <taxon>Zoarcidae</taxon>
        <taxon>Zoarcinae</taxon>
        <taxon>Zoarces</taxon>
    </lineage>
</organism>
<dbReference type="InterPro" id="IPR015631">
    <property type="entry name" value="CD2/SLAM_rcpt"/>
</dbReference>
<name>A0AAW1E899_ZOAVI</name>
<sequence length="169" mass="18654">MEPVLILLLMLAGVSHAFFPAGETKCNATQNTSLCSATVGGSVYIQLMTNASGQQLKCKKKLPTGSINVFSLKKERVTIQESYRNRTEFFINSGTLKITKLERSDSGQYTVDVFDPEGIQLRTINVKLDVQENISHILIPVCSAVGALLIVVVCCCVCWKLRRRKKTGK</sequence>
<dbReference type="AlphaFoldDB" id="A0AAW1E899"/>
<gene>
    <name evidence="7" type="ORF">VZT92_023353</name>
</gene>
<keyword evidence="4" id="KW-0325">Glycoprotein</keyword>
<evidence type="ECO:0000256" key="3">
    <source>
        <dbReference type="ARBA" id="ARBA00023136"/>
    </source>
</evidence>
<evidence type="ECO:0000313" key="7">
    <source>
        <dbReference type="EMBL" id="KAK9518025.1"/>
    </source>
</evidence>
<dbReference type="GO" id="GO:0016020">
    <property type="term" value="C:membrane"/>
    <property type="evidence" value="ECO:0007669"/>
    <property type="project" value="UniProtKB-SubCell"/>
</dbReference>
<keyword evidence="2 6" id="KW-0732">Signal</keyword>
<dbReference type="InterPro" id="IPR036179">
    <property type="entry name" value="Ig-like_dom_sf"/>
</dbReference>
<keyword evidence="3 5" id="KW-0472">Membrane</keyword>